<comment type="caution">
    <text evidence="1">The sequence shown here is derived from an EMBL/GenBank/DDBJ whole genome shotgun (WGS) entry which is preliminary data.</text>
</comment>
<evidence type="ECO:0000313" key="2">
    <source>
        <dbReference type="Proteomes" id="UP001056120"/>
    </source>
</evidence>
<reference evidence="2" key="1">
    <citation type="journal article" date="2022" name="Mol. Ecol. Resour.">
        <title>The genomes of chicory, endive, great burdock and yacon provide insights into Asteraceae palaeo-polyploidization history and plant inulin production.</title>
        <authorList>
            <person name="Fan W."/>
            <person name="Wang S."/>
            <person name="Wang H."/>
            <person name="Wang A."/>
            <person name="Jiang F."/>
            <person name="Liu H."/>
            <person name="Zhao H."/>
            <person name="Xu D."/>
            <person name="Zhang Y."/>
        </authorList>
    </citation>
    <scope>NUCLEOTIDE SEQUENCE [LARGE SCALE GENOMIC DNA]</scope>
    <source>
        <strain evidence="2">cv. Yunnan</strain>
    </source>
</reference>
<sequence>MAWIVEKLEEAMKLQVSSKVEGFIRVGTWGKQSGGPENSWSFELEQGHMLQMLTIDHDDDVIHSIMFTAESRGVSHMSKKVGASVGGQTVSKIKFPR</sequence>
<dbReference type="EMBL" id="CM042028">
    <property type="protein sequence ID" value="KAI3797946.1"/>
    <property type="molecule type" value="Genomic_DNA"/>
</dbReference>
<accession>A0ACB9HR33</accession>
<proteinExistence type="predicted"/>
<gene>
    <name evidence="1" type="ORF">L1987_33211</name>
</gene>
<reference evidence="1 2" key="2">
    <citation type="journal article" date="2022" name="Mol. Ecol. Resour.">
        <title>The genomes of chicory, endive, great burdock and yacon provide insights into Asteraceae paleo-polyploidization history and plant inulin production.</title>
        <authorList>
            <person name="Fan W."/>
            <person name="Wang S."/>
            <person name="Wang H."/>
            <person name="Wang A."/>
            <person name="Jiang F."/>
            <person name="Liu H."/>
            <person name="Zhao H."/>
            <person name="Xu D."/>
            <person name="Zhang Y."/>
        </authorList>
    </citation>
    <scope>NUCLEOTIDE SEQUENCE [LARGE SCALE GENOMIC DNA]</scope>
    <source>
        <strain evidence="2">cv. Yunnan</strain>
        <tissue evidence="1">Leaves</tissue>
    </source>
</reference>
<evidence type="ECO:0000313" key="1">
    <source>
        <dbReference type="EMBL" id="KAI3797946.1"/>
    </source>
</evidence>
<dbReference type="Proteomes" id="UP001056120">
    <property type="component" value="Linkage Group LG11"/>
</dbReference>
<keyword evidence="2" id="KW-1185">Reference proteome</keyword>
<protein>
    <submittedName>
        <fullName evidence="1">Uncharacterized protein</fullName>
    </submittedName>
</protein>
<name>A0ACB9HR33_9ASTR</name>
<organism evidence="1 2">
    <name type="scientific">Smallanthus sonchifolius</name>
    <dbReference type="NCBI Taxonomy" id="185202"/>
    <lineage>
        <taxon>Eukaryota</taxon>
        <taxon>Viridiplantae</taxon>
        <taxon>Streptophyta</taxon>
        <taxon>Embryophyta</taxon>
        <taxon>Tracheophyta</taxon>
        <taxon>Spermatophyta</taxon>
        <taxon>Magnoliopsida</taxon>
        <taxon>eudicotyledons</taxon>
        <taxon>Gunneridae</taxon>
        <taxon>Pentapetalae</taxon>
        <taxon>asterids</taxon>
        <taxon>campanulids</taxon>
        <taxon>Asterales</taxon>
        <taxon>Asteraceae</taxon>
        <taxon>Asteroideae</taxon>
        <taxon>Heliantheae alliance</taxon>
        <taxon>Millerieae</taxon>
        <taxon>Smallanthus</taxon>
    </lineage>
</organism>